<proteinExistence type="predicted"/>
<accession>A0AAV6TNP5</accession>
<name>A0AAV6TNP5_9ARAC</name>
<keyword evidence="2" id="KW-1185">Reference proteome</keyword>
<reference evidence="1 2" key="1">
    <citation type="journal article" date="2022" name="Nat. Ecol. Evol.">
        <title>A masculinizing supergene underlies an exaggerated male reproductive morph in a spider.</title>
        <authorList>
            <person name="Hendrickx F."/>
            <person name="De Corte Z."/>
            <person name="Sonet G."/>
            <person name="Van Belleghem S.M."/>
            <person name="Kostlbacher S."/>
            <person name="Vangestel C."/>
        </authorList>
    </citation>
    <scope>NUCLEOTIDE SEQUENCE [LARGE SCALE GENOMIC DNA]</scope>
    <source>
        <strain evidence="1">W744_W776</strain>
    </source>
</reference>
<dbReference type="AlphaFoldDB" id="A0AAV6TNP5"/>
<comment type="caution">
    <text evidence="1">The sequence shown here is derived from an EMBL/GenBank/DDBJ whole genome shotgun (WGS) entry which is preliminary data.</text>
</comment>
<protein>
    <submittedName>
        <fullName evidence="1">Uncharacterized protein</fullName>
    </submittedName>
</protein>
<dbReference type="EMBL" id="JAFNEN010001807">
    <property type="protein sequence ID" value="KAG8173393.1"/>
    <property type="molecule type" value="Genomic_DNA"/>
</dbReference>
<evidence type="ECO:0000313" key="2">
    <source>
        <dbReference type="Proteomes" id="UP000827092"/>
    </source>
</evidence>
<gene>
    <name evidence="1" type="ORF">JTE90_012962</name>
</gene>
<evidence type="ECO:0000313" key="1">
    <source>
        <dbReference type="EMBL" id="KAG8173393.1"/>
    </source>
</evidence>
<organism evidence="1 2">
    <name type="scientific">Oedothorax gibbosus</name>
    <dbReference type="NCBI Taxonomy" id="931172"/>
    <lineage>
        <taxon>Eukaryota</taxon>
        <taxon>Metazoa</taxon>
        <taxon>Ecdysozoa</taxon>
        <taxon>Arthropoda</taxon>
        <taxon>Chelicerata</taxon>
        <taxon>Arachnida</taxon>
        <taxon>Araneae</taxon>
        <taxon>Araneomorphae</taxon>
        <taxon>Entelegynae</taxon>
        <taxon>Araneoidea</taxon>
        <taxon>Linyphiidae</taxon>
        <taxon>Erigoninae</taxon>
        <taxon>Oedothorax</taxon>
    </lineage>
</organism>
<dbReference type="Proteomes" id="UP000827092">
    <property type="component" value="Unassembled WGS sequence"/>
</dbReference>
<sequence length="101" mass="11594">MMMSPSTICEYKLTQSKVKEGKNSLQSERIKYFPIFFSCNISSDAFSLKSEYEEHMSTSKEGNLFSHKVFASESTCTSRPPFQKHHIAAIHVERHSSEKLN</sequence>